<evidence type="ECO:0000313" key="3">
    <source>
        <dbReference type="Proteomes" id="UP000823405"/>
    </source>
</evidence>
<dbReference type="Proteomes" id="UP000823405">
    <property type="component" value="Unassembled WGS sequence"/>
</dbReference>
<evidence type="ECO:0000256" key="1">
    <source>
        <dbReference type="SAM" id="Phobius"/>
    </source>
</evidence>
<protein>
    <recommendedName>
        <fullName evidence="4">Transmembrane protein</fullName>
    </recommendedName>
</protein>
<evidence type="ECO:0008006" key="4">
    <source>
        <dbReference type="Google" id="ProtNLM"/>
    </source>
</evidence>
<gene>
    <name evidence="2" type="ORF">BGZ97_012169</name>
</gene>
<proteinExistence type="predicted"/>
<keyword evidence="1" id="KW-0812">Transmembrane</keyword>
<feature type="transmembrane region" description="Helical" evidence="1">
    <location>
        <begin position="345"/>
        <end position="364"/>
    </location>
</feature>
<dbReference type="EMBL" id="JAAAIN010000771">
    <property type="protein sequence ID" value="KAG0310991.1"/>
    <property type="molecule type" value="Genomic_DNA"/>
</dbReference>
<sequence>MEDTLAGALNTTNVVPQTGPKKRYWPRLSDYDIACNQLDLNIPANIGNVTLFLPNAGCANFAILPSFTMNTTLAGSYIVQESKSRSKIVMTGKSFIEMPTGTVGEAAFNIRLRIADRDFCILQDKIPQIIFATRIGISSPPLTVMTRCQQPSGEMVNIAASTVRFSVPDSKMFHSITTSIFEAQDELLSSMEASVNNGTLINQSTDPLAQVTVMEVKIIGTEVSVLMCIGSKQGSVPRLVCVYAIVNVLITKPRPENPDITQKMPEKRILSATPLSTVIMALHHLPAILQNKPSFAIPKILNSSSIAAAYMASLGQNFIMDWEASTLYVAYETAEIIKGYEIPAGLFYSMIGVMVVCVFFWAATEHFVESRYKRSLFWQVSQALASPVCKDSPQLHWFDAAKLAFEGRRIVSTEVPQTSER</sequence>
<keyword evidence="3" id="KW-1185">Reference proteome</keyword>
<keyword evidence="1" id="KW-0472">Membrane</keyword>
<accession>A0A9P6R4E4</accession>
<evidence type="ECO:0000313" key="2">
    <source>
        <dbReference type="EMBL" id="KAG0310991.1"/>
    </source>
</evidence>
<dbReference type="AlphaFoldDB" id="A0A9P6R4E4"/>
<dbReference type="OrthoDB" id="2405755at2759"/>
<name>A0A9P6R4E4_9FUNG</name>
<keyword evidence="1" id="KW-1133">Transmembrane helix</keyword>
<comment type="caution">
    <text evidence="2">The sequence shown here is derived from an EMBL/GenBank/DDBJ whole genome shotgun (WGS) entry which is preliminary data.</text>
</comment>
<organism evidence="2 3">
    <name type="scientific">Linnemannia gamsii</name>
    <dbReference type="NCBI Taxonomy" id="64522"/>
    <lineage>
        <taxon>Eukaryota</taxon>
        <taxon>Fungi</taxon>
        <taxon>Fungi incertae sedis</taxon>
        <taxon>Mucoromycota</taxon>
        <taxon>Mortierellomycotina</taxon>
        <taxon>Mortierellomycetes</taxon>
        <taxon>Mortierellales</taxon>
        <taxon>Mortierellaceae</taxon>
        <taxon>Linnemannia</taxon>
    </lineage>
</organism>
<reference evidence="2" key="1">
    <citation type="journal article" date="2020" name="Fungal Divers.">
        <title>Resolving the Mortierellaceae phylogeny through synthesis of multi-gene phylogenetics and phylogenomics.</title>
        <authorList>
            <person name="Vandepol N."/>
            <person name="Liber J."/>
            <person name="Desiro A."/>
            <person name="Na H."/>
            <person name="Kennedy M."/>
            <person name="Barry K."/>
            <person name="Grigoriev I.V."/>
            <person name="Miller A.N."/>
            <person name="O'Donnell K."/>
            <person name="Stajich J.E."/>
            <person name="Bonito G."/>
        </authorList>
    </citation>
    <scope>NUCLEOTIDE SEQUENCE</scope>
    <source>
        <strain evidence="2">NVP60</strain>
    </source>
</reference>